<dbReference type="EMBL" id="CAUYUJ010000889">
    <property type="protein sequence ID" value="CAK0793015.1"/>
    <property type="molecule type" value="Genomic_DNA"/>
</dbReference>
<organism evidence="1 2">
    <name type="scientific">Prorocentrum cordatum</name>
    <dbReference type="NCBI Taxonomy" id="2364126"/>
    <lineage>
        <taxon>Eukaryota</taxon>
        <taxon>Sar</taxon>
        <taxon>Alveolata</taxon>
        <taxon>Dinophyceae</taxon>
        <taxon>Prorocentrales</taxon>
        <taxon>Prorocentraceae</taxon>
        <taxon>Prorocentrum</taxon>
    </lineage>
</organism>
<dbReference type="Proteomes" id="UP001189429">
    <property type="component" value="Unassembled WGS sequence"/>
</dbReference>
<protein>
    <recommendedName>
        <fullName evidence="3">Phospholipid scramblase</fullName>
    </recommendedName>
</protein>
<sequence length="156" mass="16705">MTGTLWACLRGARRASPGGHHRGACRAAPGGHHRGACRLVQADTAEEPAEPSWGPRAAEVAESRVLTSQSRLVVEQLFFRLFARSRVMSVSVRANGEPTIGLPNVGASLDDVALQSEAEGIALESVRDFMGSARFWQAYSLKGAYLFRVDGVVGDP</sequence>
<accession>A0ABN9PNP3</accession>
<evidence type="ECO:0000313" key="2">
    <source>
        <dbReference type="Proteomes" id="UP001189429"/>
    </source>
</evidence>
<comment type="caution">
    <text evidence="1">The sequence shown here is derived from an EMBL/GenBank/DDBJ whole genome shotgun (WGS) entry which is preliminary data.</text>
</comment>
<gene>
    <name evidence="1" type="ORF">PCOR1329_LOCUS3434</name>
</gene>
<reference evidence="1" key="1">
    <citation type="submission" date="2023-10" db="EMBL/GenBank/DDBJ databases">
        <authorList>
            <person name="Chen Y."/>
            <person name="Shah S."/>
            <person name="Dougan E. K."/>
            <person name="Thang M."/>
            <person name="Chan C."/>
        </authorList>
    </citation>
    <scope>NUCLEOTIDE SEQUENCE [LARGE SCALE GENOMIC DNA]</scope>
</reference>
<name>A0ABN9PNP3_9DINO</name>
<evidence type="ECO:0008006" key="3">
    <source>
        <dbReference type="Google" id="ProtNLM"/>
    </source>
</evidence>
<keyword evidence="2" id="KW-1185">Reference proteome</keyword>
<evidence type="ECO:0000313" key="1">
    <source>
        <dbReference type="EMBL" id="CAK0793015.1"/>
    </source>
</evidence>
<proteinExistence type="predicted"/>